<dbReference type="SUPFAM" id="SSF52402">
    <property type="entry name" value="Adenine nucleotide alpha hydrolases-like"/>
    <property type="match status" value="1"/>
</dbReference>
<name>A0A2U2JB07_9FLAO</name>
<organism evidence="1 2">
    <name type="scientific">Polaribacter aquimarinus</name>
    <dbReference type="NCBI Taxonomy" id="2100726"/>
    <lineage>
        <taxon>Bacteria</taxon>
        <taxon>Pseudomonadati</taxon>
        <taxon>Bacteroidota</taxon>
        <taxon>Flavobacteriia</taxon>
        <taxon>Flavobacteriales</taxon>
        <taxon>Flavobacteriaceae</taxon>
    </lineage>
</organism>
<dbReference type="InterPro" id="IPR014729">
    <property type="entry name" value="Rossmann-like_a/b/a_fold"/>
</dbReference>
<accession>A0A2U2JB07</accession>
<evidence type="ECO:0000313" key="1">
    <source>
        <dbReference type="EMBL" id="PWG05526.1"/>
    </source>
</evidence>
<proteinExistence type="predicted"/>
<dbReference type="GO" id="GO:0016740">
    <property type="term" value="F:transferase activity"/>
    <property type="evidence" value="ECO:0007669"/>
    <property type="project" value="UniProtKB-KW"/>
</dbReference>
<dbReference type="OrthoDB" id="702at2"/>
<sequence>MKICAKCVLDNTVPEIIYDEKGVCNYCKIHQELIDIYPLGKEGEEIMNQLSQKIKIKSRSNKYDCIVGVSGGTDSTYLLYYVVKILKLKPLAVHFDNGWNSDIAVKNIKNATNKLGVDLYTHVANWEEFKDLQISFLKASTPDAEVPTDFVIFSVLYNLAKKEKVKYIIEGHSFRAEGTTPIGWTYLDARYIKNVQRKFGSKRIKSFPIISLFKLLNYTFIKKIKTVRPLEYLDYSKPKAQELIKRELGWQDPGGHHHESIYTKFFQSYYLPEKFNIDKRKRELSAKIRSGILTRQEALSELKVNYPVEKGIVDYVIKKLGISEEEFKLIMNSKVKSFVDYNTYFSLIQFFRYPIKIACKLHLFPPIVYLKYGINHTKKIQEYWSAYNKK</sequence>
<keyword evidence="2" id="KW-1185">Reference proteome</keyword>
<protein>
    <submittedName>
        <fullName evidence="1">N-acetyl sugar amidotransferase</fullName>
    </submittedName>
</protein>
<dbReference type="InterPro" id="IPR020022">
    <property type="entry name" value="N-acetyl_sugar_amidoTrfase"/>
</dbReference>
<dbReference type="Gene3D" id="3.40.50.620">
    <property type="entry name" value="HUPs"/>
    <property type="match status" value="1"/>
</dbReference>
<gene>
    <name evidence="1" type="ORF">DIS07_09605</name>
</gene>
<dbReference type="AlphaFoldDB" id="A0A2U2JB07"/>
<reference evidence="1 2" key="1">
    <citation type="submission" date="2018-05" db="EMBL/GenBank/DDBJ databases">
        <title>Polaribacter aquimarinus sp. nov., isolated from sediment in a sediment of sea.</title>
        <authorList>
            <person name="Lu D."/>
        </authorList>
    </citation>
    <scope>NUCLEOTIDE SEQUENCE [LARGE SCALE GENOMIC DNA]</scope>
    <source>
        <strain evidence="1 2">ZY113</strain>
    </source>
</reference>
<keyword evidence="1" id="KW-0808">Transferase</keyword>
<dbReference type="RefSeq" id="WP_109405068.1">
    <property type="nucleotide sequence ID" value="NZ_QFFG01000003.1"/>
</dbReference>
<comment type="caution">
    <text evidence="1">The sequence shown here is derived from an EMBL/GenBank/DDBJ whole genome shotgun (WGS) entry which is preliminary data.</text>
</comment>
<dbReference type="NCBIfam" id="TIGR03573">
    <property type="entry name" value="WbuX"/>
    <property type="match status" value="1"/>
</dbReference>
<dbReference type="EMBL" id="QFFG01000003">
    <property type="protein sequence ID" value="PWG05526.1"/>
    <property type="molecule type" value="Genomic_DNA"/>
</dbReference>
<dbReference type="Proteomes" id="UP000245670">
    <property type="component" value="Unassembled WGS sequence"/>
</dbReference>
<evidence type="ECO:0000313" key="2">
    <source>
        <dbReference type="Proteomes" id="UP000245670"/>
    </source>
</evidence>